<organism evidence="1 2">
    <name type="scientific">Stegodyphus mimosarum</name>
    <name type="common">African social velvet spider</name>
    <dbReference type="NCBI Taxonomy" id="407821"/>
    <lineage>
        <taxon>Eukaryota</taxon>
        <taxon>Metazoa</taxon>
        <taxon>Ecdysozoa</taxon>
        <taxon>Arthropoda</taxon>
        <taxon>Chelicerata</taxon>
        <taxon>Arachnida</taxon>
        <taxon>Araneae</taxon>
        <taxon>Araneomorphae</taxon>
        <taxon>Entelegynae</taxon>
        <taxon>Eresoidea</taxon>
        <taxon>Eresidae</taxon>
        <taxon>Stegodyphus</taxon>
    </lineage>
</organism>
<evidence type="ECO:0000313" key="2">
    <source>
        <dbReference type="Proteomes" id="UP000054359"/>
    </source>
</evidence>
<name>A0A087T490_STEMI</name>
<feature type="non-terminal residue" evidence="1">
    <location>
        <position position="104"/>
    </location>
</feature>
<dbReference type="Proteomes" id="UP000054359">
    <property type="component" value="Unassembled WGS sequence"/>
</dbReference>
<accession>A0A087T490</accession>
<gene>
    <name evidence="1" type="ORF">X975_18618</name>
</gene>
<protein>
    <submittedName>
        <fullName evidence="1">Uncharacterized protein</fullName>
    </submittedName>
</protein>
<keyword evidence="2" id="KW-1185">Reference proteome</keyword>
<reference evidence="1 2" key="1">
    <citation type="submission" date="2013-11" db="EMBL/GenBank/DDBJ databases">
        <title>Genome sequencing of Stegodyphus mimosarum.</title>
        <authorList>
            <person name="Bechsgaard J."/>
        </authorList>
    </citation>
    <scope>NUCLEOTIDE SEQUENCE [LARGE SCALE GENOMIC DNA]</scope>
</reference>
<sequence length="104" mass="11795">MLIKSNPSIWASSYRSPSSKCFTASHDRKTGFVMSIWRSFKQHSNTLIMKSTVGAFISDNRTGTFNVLRHSYISSSDNFLPSSIIPTRNFSLTQDNQRTVTKKL</sequence>
<dbReference type="AlphaFoldDB" id="A0A087T490"/>
<dbReference type="EMBL" id="KK113348">
    <property type="protein sequence ID" value="KFM59929.1"/>
    <property type="molecule type" value="Genomic_DNA"/>
</dbReference>
<evidence type="ECO:0000313" key="1">
    <source>
        <dbReference type="EMBL" id="KFM59929.1"/>
    </source>
</evidence>
<proteinExistence type="predicted"/>